<dbReference type="Pfam" id="PF13556">
    <property type="entry name" value="HTH_30"/>
    <property type="match status" value="1"/>
</dbReference>
<dbReference type="RefSeq" id="WP_179579820.1">
    <property type="nucleotide sequence ID" value="NZ_JACCFM010000001.1"/>
</dbReference>
<gene>
    <name evidence="4" type="ORF">HNR05_002968</name>
</gene>
<comment type="similarity">
    <text evidence="1">Belongs to the CdaR family.</text>
</comment>
<evidence type="ECO:0000256" key="1">
    <source>
        <dbReference type="ARBA" id="ARBA00006754"/>
    </source>
</evidence>
<proteinExistence type="inferred from homology"/>
<comment type="caution">
    <text evidence="4">The sequence shown here is derived from an EMBL/GenBank/DDBJ whole genome shotgun (WGS) entry which is preliminary data.</text>
</comment>
<dbReference type="Gene3D" id="1.10.10.2840">
    <property type="entry name" value="PucR C-terminal helix-turn-helix domain"/>
    <property type="match status" value="1"/>
</dbReference>
<dbReference type="PANTHER" id="PTHR33744:SF7">
    <property type="entry name" value="PUCR FAMILY TRANSCRIPTIONAL REGULATOR"/>
    <property type="match status" value="1"/>
</dbReference>
<dbReference type="EMBL" id="JACCFM010000001">
    <property type="protein sequence ID" value="NYJ21177.1"/>
    <property type="molecule type" value="Genomic_DNA"/>
</dbReference>
<dbReference type="Pfam" id="PF17853">
    <property type="entry name" value="GGDEF_2"/>
    <property type="match status" value="1"/>
</dbReference>
<dbReference type="AlphaFoldDB" id="A0A7Z0EGE2"/>
<dbReference type="InterPro" id="IPR051448">
    <property type="entry name" value="CdaR-like_regulators"/>
</dbReference>
<feature type="domain" description="CdaR GGDEF-like" evidence="3">
    <location>
        <begin position="263"/>
        <end position="369"/>
    </location>
</feature>
<organism evidence="4 5">
    <name type="scientific">Glaciibacter psychrotolerans</name>
    <dbReference type="NCBI Taxonomy" id="670054"/>
    <lineage>
        <taxon>Bacteria</taxon>
        <taxon>Bacillati</taxon>
        <taxon>Actinomycetota</taxon>
        <taxon>Actinomycetes</taxon>
        <taxon>Micrococcales</taxon>
        <taxon>Microbacteriaceae</taxon>
        <taxon>Glaciibacter</taxon>
    </lineage>
</organism>
<accession>A0A7Z0EGE2</accession>
<evidence type="ECO:0000259" key="2">
    <source>
        <dbReference type="Pfam" id="PF13556"/>
    </source>
</evidence>
<evidence type="ECO:0000313" key="4">
    <source>
        <dbReference type="EMBL" id="NYJ21177.1"/>
    </source>
</evidence>
<dbReference type="InterPro" id="IPR041522">
    <property type="entry name" value="CdaR_GGDEF"/>
</dbReference>
<evidence type="ECO:0000313" key="5">
    <source>
        <dbReference type="Proteomes" id="UP000537260"/>
    </source>
</evidence>
<keyword evidence="5" id="KW-1185">Reference proteome</keyword>
<dbReference type="InterPro" id="IPR025736">
    <property type="entry name" value="PucR_C-HTH_dom"/>
</dbReference>
<dbReference type="PANTHER" id="PTHR33744">
    <property type="entry name" value="CARBOHYDRATE DIACID REGULATOR"/>
    <property type="match status" value="1"/>
</dbReference>
<protein>
    <submittedName>
        <fullName evidence="4">Purine catabolism regulator</fullName>
    </submittedName>
</protein>
<dbReference type="InterPro" id="IPR042070">
    <property type="entry name" value="PucR_C-HTH_sf"/>
</dbReference>
<reference evidence="4 5" key="1">
    <citation type="submission" date="2020-07" db="EMBL/GenBank/DDBJ databases">
        <title>Sequencing the genomes of 1000 actinobacteria strains.</title>
        <authorList>
            <person name="Klenk H.-P."/>
        </authorList>
    </citation>
    <scope>NUCLEOTIDE SEQUENCE [LARGE SCALE GENOMIC DNA]</scope>
    <source>
        <strain evidence="4 5">LI1</strain>
    </source>
</reference>
<sequence length="479" mass="51096">MARDVLSVARVLAGTLVGDSVSPATPVDSVVSAQNFMVIAHPNFASLVVATPTELQALLHPAHPRAEIVRRAVIVTEAHSPETSALVRGAGATAILCAGTTASALLPRLEALLANDQAAEDRLVTSGTKVLTQVARRGGVKAVIAELAHRIDGWAVLLDSQGQAITTAGAGALHVQDATAVAFRRPVRVRHPGLQVHPVGSNEDLTAYLVVASHEGSMSRSRDLASQAAALLDLILRTHDHTTTERLGREVMITSLLTGSPGEAEALLRRWGVHESSLTAFILSARTKSVDLERLVARWLDELGCMHVMTGVNGGVLGFIRDDRVDEIAARVESYASDVQVSLRCGIGSSTSLDALARSASEARQAHQVAVTDARSIARYRALPTVRYVLDRLDQDSTAQIADVLDGLRDSAGEHGELTRTLHTYLAEHGSWGVTATQLGVHRQTLNSRIQRIEALTGLSMSDPDDRTAAWLALRALER</sequence>
<name>A0A7Z0EGE2_9MICO</name>
<evidence type="ECO:0000259" key="3">
    <source>
        <dbReference type="Pfam" id="PF17853"/>
    </source>
</evidence>
<feature type="domain" description="PucR C-terminal helix-turn-helix" evidence="2">
    <location>
        <begin position="418"/>
        <end position="476"/>
    </location>
</feature>
<dbReference type="Proteomes" id="UP000537260">
    <property type="component" value="Unassembled WGS sequence"/>
</dbReference>